<dbReference type="AlphaFoldDB" id="A0A4Y2N029"/>
<evidence type="ECO:0000313" key="1">
    <source>
        <dbReference type="EMBL" id="GBN32313.1"/>
    </source>
</evidence>
<comment type="caution">
    <text evidence="1">The sequence shown here is derived from an EMBL/GenBank/DDBJ whole genome shotgun (WGS) entry which is preliminary data.</text>
</comment>
<organism evidence="1 2">
    <name type="scientific">Araneus ventricosus</name>
    <name type="common">Orbweaver spider</name>
    <name type="synonym">Epeira ventricosa</name>
    <dbReference type="NCBI Taxonomy" id="182803"/>
    <lineage>
        <taxon>Eukaryota</taxon>
        <taxon>Metazoa</taxon>
        <taxon>Ecdysozoa</taxon>
        <taxon>Arthropoda</taxon>
        <taxon>Chelicerata</taxon>
        <taxon>Arachnida</taxon>
        <taxon>Araneae</taxon>
        <taxon>Araneomorphae</taxon>
        <taxon>Entelegynae</taxon>
        <taxon>Araneoidea</taxon>
        <taxon>Araneidae</taxon>
        <taxon>Araneus</taxon>
    </lineage>
</organism>
<keyword evidence="2" id="KW-1185">Reference proteome</keyword>
<dbReference type="EMBL" id="BGPR01008220">
    <property type="protein sequence ID" value="GBN32313.1"/>
    <property type="molecule type" value="Genomic_DNA"/>
</dbReference>
<name>A0A4Y2N029_ARAVE</name>
<sequence>MEKEPNRSVKDSGIEKRNCSVIDIIASLYLFIEQVIRQLELKTLYLVSLESVFDFSGGSSDLRFLLLEFFLRLLDHVPDPFCDVEAPDLLPEGGQHRHGGRESVDDARTLHHPSYNDGVGAFVTIQNILDARTLGYSEME</sequence>
<accession>A0A4Y2N029</accession>
<protein>
    <submittedName>
        <fullName evidence="1">Uncharacterized protein</fullName>
    </submittedName>
</protein>
<gene>
    <name evidence="1" type="ORF">AVEN_259621_1</name>
</gene>
<reference evidence="1 2" key="1">
    <citation type="journal article" date="2019" name="Sci. Rep.">
        <title>Orb-weaving spider Araneus ventricosus genome elucidates the spidroin gene catalogue.</title>
        <authorList>
            <person name="Kono N."/>
            <person name="Nakamura H."/>
            <person name="Ohtoshi R."/>
            <person name="Moran D.A.P."/>
            <person name="Shinohara A."/>
            <person name="Yoshida Y."/>
            <person name="Fujiwara M."/>
            <person name="Mori M."/>
            <person name="Tomita M."/>
            <person name="Arakawa K."/>
        </authorList>
    </citation>
    <scope>NUCLEOTIDE SEQUENCE [LARGE SCALE GENOMIC DNA]</scope>
</reference>
<evidence type="ECO:0000313" key="2">
    <source>
        <dbReference type="Proteomes" id="UP000499080"/>
    </source>
</evidence>
<proteinExistence type="predicted"/>
<dbReference type="Proteomes" id="UP000499080">
    <property type="component" value="Unassembled WGS sequence"/>
</dbReference>